<dbReference type="PANTHER" id="PTHR34293:SF1">
    <property type="entry name" value="HTH-TYPE TRANSCRIPTIONAL REGULATOR TRMBL2"/>
    <property type="match status" value="1"/>
</dbReference>
<dbReference type="Proteomes" id="UP000179115">
    <property type="component" value="Unassembled WGS sequence"/>
</dbReference>
<organism evidence="1 2">
    <name type="scientific">Candidatus Kaiserbacteria bacterium RIFCSPLOWO2_01_FULL_51_21</name>
    <dbReference type="NCBI Taxonomy" id="1798508"/>
    <lineage>
        <taxon>Bacteria</taxon>
        <taxon>Candidatus Kaiseribacteriota</taxon>
    </lineage>
</organism>
<dbReference type="PANTHER" id="PTHR34293">
    <property type="entry name" value="HTH-TYPE TRANSCRIPTIONAL REGULATOR TRMBL2"/>
    <property type="match status" value="1"/>
</dbReference>
<evidence type="ECO:0000313" key="2">
    <source>
        <dbReference type="Proteomes" id="UP000179115"/>
    </source>
</evidence>
<sequence length="251" mass="28393">MTEVKAPKKSDYLESALKSGLSGKAATVYVTLLEAGTPLVPKNLIGRSRLHRQYVYNALRELQERRLILMEGKGRGIKYMAGSPDKLLQEAEKNRIDTLDGVQNLMRLYDRSPAGVVEVIRGSTATIESEFQQLRNANEGDFLDVIGGAGMRWVELFGDRVEEWETLRKEKKIKLRYIGSGEDVRYNREESIIEHESRLILGIGDIVNVAIRPDSVTFNIYKPEIVTVRVRNEAAVVSQRALFEVLWSIAK</sequence>
<comment type="caution">
    <text evidence="1">The sequence shown here is derived from an EMBL/GenBank/DDBJ whole genome shotgun (WGS) entry which is preliminary data.</text>
</comment>
<dbReference type="InterPro" id="IPR036388">
    <property type="entry name" value="WH-like_DNA-bd_sf"/>
</dbReference>
<protein>
    <recommendedName>
        <fullName evidence="3">Transcription regulator TrmB N-terminal domain-containing protein</fullName>
    </recommendedName>
</protein>
<dbReference type="InterPro" id="IPR051797">
    <property type="entry name" value="TrmB-like"/>
</dbReference>
<evidence type="ECO:0008006" key="3">
    <source>
        <dbReference type="Google" id="ProtNLM"/>
    </source>
</evidence>
<gene>
    <name evidence="1" type="ORF">A3A35_00760</name>
</gene>
<reference evidence="1 2" key="1">
    <citation type="journal article" date="2016" name="Nat. Commun.">
        <title>Thousands of microbial genomes shed light on interconnected biogeochemical processes in an aquifer system.</title>
        <authorList>
            <person name="Anantharaman K."/>
            <person name="Brown C.T."/>
            <person name="Hug L.A."/>
            <person name="Sharon I."/>
            <person name="Castelle C.J."/>
            <person name="Probst A.J."/>
            <person name="Thomas B.C."/>
            <person name="Singh A."/>
            <person name="Wilkins M.J."/>
            <person name="Karaoz U."/>
            <person name="Brodie E.L."/>
            <person name="Williams K.H."/>
            <person name="Hubbard S.S."/>
            <person name="Banfield J.F."/>
        </authorList>
    </citation>
    <scope>NUCLEOTIDE SEQUENCE [LARGE SCALE GENOMIC DNA]</scope>
</reference>
<name>A0A1F6EDI0_9BACT</name>
<dbReference type="Gene3D" id="1.10.10.10">
    <property type="entry name" value="Winged helix-like DNA-binding domain superfamily/Winged helix DNA-binding domain"/>
    <property type="match status" value="1"/>
</dbReference>
<proteinExistence type="predicted"/>
<dbReference type="EMBL" id="MFLV01000011">
    <property type="protein sequence ID" value="OGG71681.1"/>
    <property type="molecule type" value="Genomic_DNA"/>
</dbReference>
<evidence type="ECO:0000313" key="1">
    <source>
        <dbReference type="EMBL" id="OGG71681.1"/>
    </source>
</evidence>
<dbReference type="AlphaFoldDB" id="A0A1F6EDI0"/>
<accession>A0A1F6EDI0</accession>